<comment type="caution">
    <text evidence="5">The sequence shown here is derived from an EMBL/GenBank/DDBJ whole genome shotgun (WGS) entry which is preliminary data.</text>
</comment>
<dbReference type="Proteomes" id="UP000325113">
    <property type="component" value="Unassembled WGS sequence"/>
</dbReference>
<sequence>MAFVAAQLAPLLEQCLLAARPIRGNDDPLSLGFASLLLNMWDPSTAAVDDALRLVLPGCILATADCRNADEGSSPWFLDDVLAAATARATLNGRDFVTPDDVAESALLCLPHRLELRARADLLFLRVNDADLDDTWLTGAPSQLSGSSGSVAPVKSPLGALRAILGSLRQPDPMPTPPAMASRP</sequence>
<dbReference type="EMBL" id="VLTO01000005">
    <property type="protein sequence ID" value="KAA0177027.1"/>
    <property type="molecule type" value="Genomic_DNA"/>
</dbReference>
<dbReference type="EC" id="6.6.1.1" evidence="1"/>
<organism evidence="5 6">
    <name type="scientific">Cafeteria roenbergensis</name>
    <name type="common">Marine flagellate</name>
    <dbReference type="NCBI Taxonomy" id="33653"/>
    <lineage>
        <taxon>Eukaryota</taxon>
        <taxon>Sar</taxon>
        <taxon>Stramenopiles</taxon>
        <taxon>Bigyra</taxon>
        <taxon>Opalozoa</taxon>
        <taxon>Bicosoecida</taxon>
        <taxon>Cafeteriaceae</taxon>
        <taxon>Cafeteria</taxon>
    </lineage>
</organism>
<evidence type="ECO:0000256" key="2">
    <source>
        <dbReference type="ARBA" id="ARBA00023444"/>
    </source>
</evidence>
<dbReference type="InterPro" id="IPR041628">
    <property type="entry name" value="ChlI/MoxR_AAA_lid"/>
</dbReference>
<evidence type="ECO:0000313" key="5">
    <source>
        <dbReference type="EMBL" id="KAA0177027.1"/>
    </source>
</evidence>
<dbReference type="AlphaFoldDB" id="A0A5A8EK47"/>
<protein>
    <recommendedName>
        <fullName evidence="1">magnesium chelatase</fullName>
        <ecNumber evidence="1">6.6.1.1</ecNumber>
    </recommendedName>
</protein>
<feature type="domain" description="ChlI/MoxR AAA lid" evidence="3">
    <location>
        <begin position="82"/>
        <end position="119"/>
    </location>
</feature>
<proteinExistence type="predicted"/>
<dbReference type="Gene3D" id="1.10.8.80">
    <property type="entry name" value="Magnesium chelatase subunit I, C-Terminal domain"/>
    <property type="match status" value="1"/>
</dbReference>
<evidence type="ECO:0000259" key="3">
    <source>
        <dbReference type="Pfam" id="PF17863"/>
    </source>
</evidence>
<evidence type="ECO:0000313" key="6">
    <source>
        <dbReference type="Proteomes" id="UP000322899"/>
    </source>
</evidence>
<dbReference type="Proteomes" id="UP000322899">
    <property type="component" value="Unassembled WGS sequence"/>
</dbReference>
<evidence type="ECO:0000256" key="1">
    <source>
        <dbReference type="ARBA" id="ARBA00012825"/>
    </source>
</evidence>
<gene>
    <name evidence="5" type="ORF">FNF27_01357</name>
    <name evidence="4" type="ORF">FNF31_02541</name>
</gene>
<dbReference type="Pfam" id="PF17863">
    <property type="entry name" value="AAA_lid_2"/>
    <property type="match status" value="1"/>
</dbReference>
<reference evidence="6 7" key="1">
    <citation type="submission" date="2019-07" db="EMBL/GenBank/DDBJ databases">
        <title>Genomes of Cafeteria roenbergensis.</title>
        <authorList>
            <person name="Fischer M.G."/>
            <person name="Hackl T."/>
            <person name="Roman M."/>
        </authorList>
    </citation>
    <scope>NUCLEOTIDE SEQUENCE [LARGE SCALE GENOMIC DNA]</scope>
    <source>
        <strain evidence="4 7">Cflag</strain>
        <strain evidence="5 6">E4-10P</strain>
    </source>
</reference>
<comment type="pathway">
    <text evidence="2">Porphyrin-containing compound metabolism.</text>
</comment>
<dbReference type="EMBL" id="VLTM01000019">
    <property type="protein sequence ID" value="KAA0163992.1"/>
    <property type="molecule type" value="Genomic_DNA"/>
</dbReference>
<name>A0A5A8EK47_CAFRO</name>
<dbReference type="GO" id="GO:0016851">
    <property type="term" value="F:magnesium chelatase activity"/>
    <property type="evidence" value="ECO:0007669"/>
    <property type="project" value="UniProtKB-EC"/>
</dbReference>
<evidence type="ECO:0000313" key="7">
    <source>
        <dbReference type="Proteomes" id="UP000325113"/>
    </source>
</evidence>
<accession>A0A5A8EK47</accession>
<evidence type="ECO:0000313" key="4">
    <source>
        <dbReference type="EMBL" id="KAA0163992.1"/>
    </source>
</evidence>